<gene>
    <name evidence="1" type="ORF">SAMEA4364220_02135</name>
</gene>
<dbReference type="GeneID" id="78508115"/>
<protein>
    <submittedName>
        <fullName evidence="1">Uncharacterized protein</fullName>
    </submittedName>
</protein>
<accession>A0A239U5A6</accession>
<evidence type="ECO:0000313" key="1">
    <source>
        <dbReference type="EMBL" id="SNV05311.1"/>
    </source>
</evidence>
<sequence length="124" mass="14420">MTTTDDKIKSDHGKQQNIKIELLKWLNEGKNSYEIIYEFAKYLEDVSSEPGYADIVLKDIRSVYGIGLNEPSILSNELLEIRNRLAKLETALKSADNEEIQNHLKFAIEHHKKKIQELEHKLEQ</sequence>
<dbReference type="OrthoDB" id="1665852at2"/>
<dbReference type="Proteomes" id="UP000215383">
    <property type="component" value="Chromosome 1"/>
</dbReference>
<keyword evidence="2" id="KW-1185">Reference proteome</keyword>
<dbReference type="RefSeq" id="WP_027890326.1">
    <property type="nucleotide sequence ID" value="NZ_CALXYH010000066.1"/>
</dbReference>
<dbReference type="EMBL" id="LT906446">
    <property type="protein sequence ID" value="SNV05311.1"/>
    <property type="molecule type" value="Genomic_DNA"/>
</dbReference>
<proteinExistence type="predicted"/>
<evidence type="ECO:0000313" key="2">
    <source>
        <dbReference type="Proteomes" id="UP000215383"/>
    </source>
</evidence>
<reference evidence="1 2" key="1">
    <citation type="submission" date="2017-06" db="EMBL/GenBank/DDBJ databases">
        <authorList>
            <consortium name="Pathogen Informatics"/>
        </authorList>
    </citation>
    <scope>NUCLEOTIDE SEQUENCE [LARGE SCALE GENOMIC DNA]</scope>
    <source>
        <strain evidence="1 2">NCTC10570</strain>
    </source>
</reference>
<dbReference type="eggNOG" id="ENOG50334JX">
    <property type="taxonomic scope" value="Bacteria"/>
</dbReference>
<dbReference type="AlphaFoldDB" id="A0A239U5A6"/>
<organism evidence="1 2">
    <name type="scientific">Megamonas hypermegale</name>
    <dbReference type="NCBI Taxonomy" id="158847"/>
    <lineage>
        <taxon>Bacteria</taxon>
        <taxon>Bacillati</taxon>
        <taxon>Bacillota</taxon>
        <taxon>Negativicutes</taxon>
        <taxon>Selenomonadales</taxon>
        <taxon>Selenomonadaceae</taxon>
        <taxon>Megamonas</taxon>
    </lineage>
</organism>
<name>A0A239U5A6_9FIRM</name>